<dbReference type="GO" id="GO:0009506">
    <property type="term" value="C:plasmodesma"/>
    <property type="evidence" value="ECO:0007669"/>
    <property type="project" value="TreeGrafter"/>
</dbReference>
<feature type="compositionally biased region" description="Polar residues" evidence="2">
    <location>
        <begin position="350"/>
        <end position="363"/>
    </location>
</feature>
<dbReference type="InterPro" id="IPR040400">
    <property type="entry name" value="BAG5/6/7/8"/>
</dbReference>
<dbReference type="AlphaFoldDB" id="A0AAV5ICP4"/>
<organism evidence="3 4">
    <name type="scientific">Rubroshorea leprosula</name>
    <dbReference type="NCBI Taxonomy" id="152421"/>
    <lineage>
        <taxon>Eukaryota</taxon>
        <taxon>Viridiplantae</taxon>
        <taxon>Streptophyta</taxon>
        <taxon>Embryophyta</taxon>
        <taxon>Tracheophyta</taxon>
        <taxon>Spermatophyta</taxon>
        <taxon>Magnoliopsida</taxon>
        <taxon>eudicotyledons</taxon>
        <taxon>Gunneridae</taxon>
        <taxon>Pentapetalae</taxon>
        <taxon>rosids</taxon>
        <taxon>malvids</taxon>
        <taxon>Malvales</taxon>
        <taxon>Dipterocarpaceae</taxon>
        <taxon>Rubroshorea</taxon>
    </lineage>
</organism>
<evidence type="ECO:0008006" key="5">
    <source>
        <dbReference type="Google" id="ProtNLM"/>
    </source>
</evidence>
<comment type="caution">
    <text evidence="3">The sequence shown here is derived from an EMBL/GenBank/DDBJ whole genome shotgun (WGS) entry which is preliminary data.</text>
</comment>
<dbReference type="PANTHER" id="PTHR33322:SF18">
    <property type="entry name" value="BAG FAMILY MOLECULAR CHAPERONE REGULATOR 8, CHLOROPLASTIC"/>
    <property type="match status" value="1"/>
</dbReference>
<dbReference type="PANTHER" id="PTHR33322">
    <property type="entry name" value="BAG DOMAIN CONTAINING PROTEIN, EXPRESSED"/>
    <property type="match status" value="1"/>
</dbReference>
<feature type="region of interest" description="Disordered" evidence="2">
    <location>
        <begin position="56"/>
        <end position="82"/>
    </location>
</feature>
<reference evidence="3 4" key="1">
    <citation type="journal article" date="2021" name="Commun. Biol.">
        <title>The genome of Shorea leprosula (Dipterocarpaceae) highlights the ecological relevance of drought in aseasonal tropical rainforests.</title>
        <authorList>
            <person name="Ng K.K.S."/>
            <person name="Kobayashi M.J."/>
            <person name="Fawcett J.A."/>
            <person name="Hatakeyama M."/>
            <person name="Paape T."/>
            <person name="Ng C.H."/>
            <person name="Ang C.C."/>
            <person name="Tnah L.H."/>
            <person name="Lee C.T."/>
            <person name="Nishiyama T."/>
            <person name="Sese J."/>
            <person name="O'Brien M.J."/>
            <person name="Copetti D."/>
            <person name="Mohd Noor M.I."/>
            <person name="Ong R.C."/>
            <person name="Putra M."/>
            <person name="Sireger I.Z."/>
            <person name="Indrioko S."/>
            <person name="Kosugi Y."/>
            <person name="Izuno A."/>
            <person name="Isagi Y."/>
            <person name="Lee S.L."/>
            <person name="Shimizu K.K."/>
        </authorList>
    </citation>
    <scope>NUCLEOTIDE SEQUENCE [LARGE SCALE GENOMIC DNA]</scope>
    <source>
        <strain evidence="3">214</strain>
    </source>
</reference>
<feature type="compositionally biased region" description="Pro residues" evidence="2">
    <location>
        <begin position="22"/>
        <end position="34"/>
    </location>
</feature>
<protein>
    <recommendedName>
        <fullName evidence="5">BAG family molecular chaperone regulator 8, chloroplastic</fullName>
    </recommendedName>
</protein>
<feature type="compositionally biased region" description="Polar residues" evidence="2">
    <location>
        <begin position="383"/>
        <end position="396"/>
    </location>
</feature>
<evidence type="ECO:0000313" key="4">
    <source>
        <dbReference type="Proteomes" id="UP001054252"/>
    </source>
</evidence>
<feature type="region of interest" description="Disordered" evidence="2">
    <location>
        <begin position="1"/>
        <end position="36"/>
    </location>
</feature>
<feature type="compositionally biased region" description="Low complexity" evidence="2">
    <location>
        <begin position="11"/>
        <end position="21"/>
    </location>
</feature>
<accession>A0AAV5ICP4</accession>
<feature type="compositionally biased region" description="Basic residues" evidence="2">
    <location>
        <begin position="1"/>
        <end position="10"/>
    </location>
</feature>
<sequence>MASHHHHHHQTTTCCSSGHCCNPPPPPPPPPPPLVQTTDSLLQALASLLLQQQQSSDQIHLERSHQNQSFYKHRPHSHRREENHQDVEFVLPSLLSRIEALESSLQHFSTYSAYPCRYLRDTAARVIQTHFRAFLVRRSKTLRQLKELALIKSSFSSLKLSISNKTHFDLDAVSRKAMGLLVTLDCIQGADPLIRDGKRSISRDLLLFLDYIDGIAAKEHKVYYRTAKNVGVVVNGNKSRVSGSRFGEVGQDRREVVERLRNRVEKIRGSPRVVRNEDEDSVELEGFCQVIDEVENPRISINAKTGVCASPIRNRVLVKRQVSQPKVKKTVSFAENGNVYKVFSNVSRNENSSIGEGTLTDESVSSDDRGEILENPCKETANDQEAQMENGESVQSSDEERNSRGNLRKQYNSQIGEEDEDGAYNLMFSAPLPARMESRVDLNKNKGVKIA</sequence>
<evidence type="ECO:0000256" key="1">
    <source>
        <dbReference type="ARBA" id="ARBA00023186"/>
    </source>
</evidence>
<gene>
    <name evidence="3" type="ORF">SLEP1_g10466</name>
</gene>
<name>A0AAV5ICP4_9ROSI</name>
<proteinExistence type="predicted"/>
<evidence type="ECO:0000313" key="3">
    <source>
        <dbReference type="EMBL" id="GKU97301.1"/>
    </source>
</evidence>
<dbReference type="GO" id="GO:0006457">
    <property type="term" value="P:protein folding"/>
    <property type="evidence" value="ECO:0007669"/>
    <property type="project" value="TreeGrafter"/>
</dbReference>
<dbReference type="EMBL" id="BPVZ01000011">
    <property type="protein sequence ID" value="GKU97301.1"/>
    <property type="molecule type" value="Genomic_DNA"/>
</dbReference>
<feature type="compositionally biased region" description="Basic and acidic residues" evidence="2">
    <location>
        <begin position="366"/>
        <end position="381"/>
    </location>
</feature>
<feature type="region of interest" description="Disordered" evidence="2">
    <location>
        <begin position="350"/>
        <end position="422"/>
    </location>
</feature>
<dbReference type="Proteomes" id="UP001054252">
    <property type="component" value="Unassembled WGS sequence"/>
</dbReference>
<evidence type="ECO:0000256" key="2">
    <source>
        <dbReference type="SAM" id="MobiDB-lite"/>
    </source>
</evidence>
<keyword evidence="1" id="KW-0143">Chaperone</keyword>
<keyword evidence="4" id="KW-1185">Reference proteome</keyword>